<dbReference type="SUPFAM" id="SSF48557">
    <property type="entry name" value="L-aspartase-like"/>
    <property type="match status" value="1"/>
</dbReference>
<dbReference type="InterPro" id="IPR024083">
    <property type="entry name" value="Fumarase/histidase_N"/>
</dbReference>
<dbReference type="InterPro" id="IPR008948">
    <property type="entry name" value="L-Aspartase-like"/>
</dbReference>
<protein>
    <submittedName>
        <fullName evidence="3">Argininosuccinate lyase-like</fullName>
    </submittedName>
</protein>
<dbReference type="PANTHER" id="PTHR43814">
    <property type="entry name" value="ARGININOSUCCINATE LYASE"/>
    <property type="match status" value="1"/>
</dbReference>
<dbReference type="GeneID" id="107124898"/>
<evidence type="ECO:0000313" key="2">
    <source>
        <dbReference type="Proteomes" id="UP000694871"/>
    </source>
</evidence>
<accession>A0ABM1LD48</accession>
<evidence type="ECO:0000259" key="1">
    <source>
        <dbReference type="Pfam" id="PF00206"/>
    </source>
</evidence>
<sequence length="112" mass="12394">GDKLYGGRLVGSLDPIMEKLNASILVDQRLAEVDIRESIAYAKVLEKAGILSRAELDKIISGLEKISEEYSKGSLMISKTDEDIHTTIERRLKEIIGDVAGKLHTGRSRNDQ</sequence>
<dbReference type="RefSeq" id="XP_015283885.1">
    <property type="nucleotide sequence ID" value="XM_015428399.1"/>
</dbReference>
<dbReference type="InterPro" id="IPR009049">
    <property type="entry name" value="Argininosuccinate_lyase"/>
</dbReference>
<gene>
    <name evidence="3" type="primary">LOC107124898</name>
</gene>
<evidence type="ECO:0000313" key="3">
    <source>
        <dbReference type="RefSeq" id="XP_015283885.1"/>
    </source>
</evidence>
<dbReference type="Proteomes" id="UP000694871">
    <property type="component" value="Unplaced"/>
</dbReference>
<dbReference type="InterPro" id="IPR022761">
    <property type="entry name" value="Fumarate_lyase_N"/>
</dbReference>
<feature type="non-terminal residue" evidence="3">
    <location>
        <position position="1"/>
    </location>
</feature>
<dbReference type="Gene3D" id="1.10.275.10">
    <property type="entry name" value="Fumarase/aspartase (N-terminal domain)"/>
    <property type="match status" value="1"/>
</dbReference>
<name>A0ABM1LD48_GEKJA</name>
<dbReference type="Pfam" id="PF00206">
    <property type="entry name" value="Lyase_1"/>
    <property type="match status" value="1"/>
</dbReference>
<feature type="non-terminal residue" evidence="3">
    <location>
        <position position="112"/>
    </location>
</feature>
<organism evidence="2 3">
    <name type="scientific">Gekko japonicus</name>
    <name type="common">Schlegel's Japanese gecko</name>
    <dbReference type="NCBI Taxonomy" id="146911"/>
    <lineage>
        <taxon>Eukaryota</taxon>
        <taxon>Metazoa</taxon>
        <taxon>Chordata</taxon>
        <taxon>Craniata</taxon>
        <taxon>Vertebrata</taxon>
        <taxon>Euteleostomi</taxon>
        <taxon>Lepidosauria</taxon>
        <taxon>Squamata</taxon>
        <taxon>Bifurcata</taxon>
        <taxon>Gekkota</taxon>
        <taxon>Gekkonidae</taxon>
        <taxon>Gekkoninae</taxon>
        <taxon>Gekko</taxon>
    </lineage>
</organism>
<dbReference type="PANTHER" id="PTHR43814:SF1">
    <property type="entry name" value="ARGININOSUCCINATE LYASE"/>
    <property type="match status" value="1"/>
</dbReference>
<feature type="domain" description="Fumarate lyase N-terminal" evidence="1">
    <location>
        <begin position="7"/>
        <end position="112"/>
    </location>
</feature>
<keyword evidence="2" id="KW-1185">Reference proteome</keyword>
<reference evidence="3" key="1">
    <citation type="submission" date="2025-08" db="UniProtKB">
        <authorList>
            <consortium name="RefSeq"/>
        </authorList>
    </citation>
    <scope>IDENTIFICATION</scope>
</reference>
<proteinExistence type="predicted"/>